<dbReference type="HOGENOM" id="CLU_010194_44_0_1"/>
<evidence type="ECO:0000256" key="3">
    <source>
        <dbReference type="ARBA" id="ARBA00023002"/>
    </source>
</evidence>
<evidence type="ECO:0000313" key="5">
    <source>
        <dbReference type="Proteomes" id="UP000000724"/>
    </source>
</evidence>
<dbReference type="Proteomes" id="UP000000724">
    <property type="component" value="Contig Pc00c21"/>
</dbReference>
<organism evidence="4 5">
    <name type="scientific">Penicillium rubens (strain ATCC 28089 / DSM 1075 / NRRL 1951 / Wisconsin 54-1255)</name>
    <name type="common">Penicillium chrysogenum</name>
    <dbReference type="NCBI Taxonomy" id="500485"/>
    <lineage>
        <taxon>Eukaryota</taxon>
        <taxon>Fungi</taxon>
        <taxon>Dikarya</taxon>
        <taxon>Ascomycota</taxon>
        <taxon>Pezizomycotina</taxon>
        <taxon>Eurotiomycetes</taxon>
        <taxon>Eurotiomycetidae</taxon>
        <taxon>Eurotiales</taxon>
        <taxon>Aspergillaceae</taxon>
        <taxon>Penicillium</taxon>
        <taxon>Penicillium chrysogenum species complex</taxon>
    </lineage>
</organism>
<comment type="similarity">
    <text evidence="1">Belongs to the short-chain dehydrogenases/reductases (SDR) family.</text>
</comment>
<dbReference type="Gene3D" id="3.40.50.720">
    <property type="entry name" value="NAD(P)-binding Rossmann-like Domain"/>
    <property type="match status" value="1"/>
</dbReference>
<dbReference type="BioCyc" id="PCHR:PC21G03960-MONOMER"/>
<reference evidence="4 5" key="1">
    <citation type="journal article" date="2008" name="Nat. Biotechnol.">
        <title>Genome sequencing and analysis of the filamentous fungus Penicillium chrysogenum.</title>
        <authorList>
            <person name="van den Berg M.A."/>
            <person name="Albang R."/>
            <person name="Albermann K."/>
            <person name="Badger J.H."/>
            <person name="Daran J.-M."/>
            <person name="Driessen A.J.M."/>
            <person name="Garcia-Estrada C."/>
            <person name="Fedorova N.D."/>
            <person name="Harris D.M."/>
            <person name="Heijne W.H.M."/>
            <person name="Joardar V.S."/>
            <person name="Kiel J.A.K.W."/>
            <person name="Kovalchuk A."/>
            <person name="Martin J.F."/>
            <person name="Nierman W.C."/>
            <person name="Nijland J.G."/>
            <person name="Pronk J.T."/>
            <person name="Roubos J.A."/>
            <person name="van der Klei I.J."/>
            <person name="van Peij N.N.M.E."/>
            <person name="Veenhuis M."/>
            <person name="von Doehren H."/>
            <person name="Wagner C."/>
            <person name="Wortman J.R."/>
            <person name="Bovenberg R.A.L."/>
        </authorList>
    </citation>
    <scope>NUCLEOTIDE SEQUENCE [LARGE SCALE GENOMIC DNA]</scope>
    <source>
        <strain evidence="5">ATCC 28089 / DSM 1075 / NRRL 1951 / Wisconsin 54-1255</strain>
    </source>
</reference>
<dbReference type="eggNOG" id="KOG1208">
    <property type="taxonomic scope" value="Eukaryota"/>
</dbReference>
<dbReference type="PANTHER" id="PTHR24320">
    <property type="entry name" value="RETINOL DEHYDROGENASE"/>
    <property type="match status" value="1"/>
</dbReference>
<protein>
    <submittedName>
        <fullName evidence="4">Pc21g03960 protein</fullName>
    </submittedName>
</protein>
<dbReference type="OrthoDB" id="191139at2759"/>
<dbReference type="SUPFAM" id="SSF51735">
    <property type="entry name" value="NAD(P)-binding Rossmann-fold domains"/>
    <property type="match status" value="1"/>
</dbReference>
<dbReference type="Pfam" id="PF00106">
    <property type="entry name" value="adh_short"/>
    <property type="match status" value="1"/>
</dbReference>
<dbReference type="OMA" id="DPWGWVD"/>
<dbReference type="EMBL" id="AM920436">
    <property type="protein sequence ID" value="CAP95293.1"/>
    <property type="molecule type" value="Genomic_DNA"/>
</dbReference>
<dbReference type="InterPro" id="IPR036291">
    <property type="entry name" value="NAD(P)-bd_dom_sf"/>
</dbReference>
<dbReference type="RefSeq" id="XP_002567444.1">
    <property type="nucleotide sequence ID" value="XM_002567398.1"/>
</dbReference>
<evidence type="ECO:0000313" key="4">
    <source>
        <dbReference type="EMBL" id="CAP95293.1"/>
    </source>
</evidence>
<keyword evidence="3" id="KW-0560">Oxidoreductase</keyword>
<keyword evidence="2" id="KW-0521">NADP</keyword>
<accession>B6HLV6</accession>
<dbReference type="InterPro" id="IPR002347">
    <property type="entry name" value="SDR_fam"/>
</dbReference>
<name>B6HLV6_PENRW</name>
<gene>
    <name evidence="4" type="ORF">Pc21g03960</name>
    <name evidence="4" type="ORF">PCH_Pc21g03960</name>
</gene>
<dbReference type="PANTHER" id="PTHR24320:SF283">
    <property type="entry name" value="RETINOL DEHYDROGENASE 11"/>
    <property type="match status" value="1"/>
</dbReference>
<dbReference type="VEuPathDB" id="FungiDB:PCH_Pc21g03960"/>
<keyword evidence="5" id="KW-1185">Reference proteome</keyword>
<dbReference type="PRINTS" id="PR00081">
    <property type="entry name" value="GDHRDH"/>
</dbReference>
<sequence length="313" mass="34157">MTAPSQGRHPTGTATSLAALYAPQIKGKIVLTTGVSPSGLGAAFVKVIAKWEPSVLILAGRNASKVQATAKGLVEEGSLSPSQVRTLELDLASLDAVRAAATTINNWKDVPSIDILVNNAGIMAVDHAVSPDGYESQLATNHLGPFLFTNLIMCKILASAAPRIVMVSSDGHRLCPFRFHDYNFRDGETYNRWQAYGQSKSANMLMALSLARKLGSRHNLLAFSLHPGVINTALGDHLDWNTAFPALRSFLQQIHPIRSIMWLISIEHNGAYLQDCHIADPWTETVKPWATSAVEAEKLWKMSEQLVGQKFDY</sequence>
<evidence type="ECO:0000256" key="2">
    <source>
        <dbReference type="ARBA" id="ARBA00022857"/>
    </source>
</evidence>
<dbReference type="KEGG" id="pcs:N7525_006885"/>
<dbReference type="GeneID" id="8313231"/>
<dbReference type="AlphaFoldDB" id="B6HLV6"/>
<dbReference type="GO" id="GO:0016491">
    <property type="term" value="F:oxidoreductase activity"/>
    <property type="evidence" value="ECO:0007669"/>
    <property type="project" value="UniProtKB-KW"/>
</dbReference>
<proteinExistence type="inferred from homology"/>
<evidence type="ECO:0000256" key="1">
    <source>
        <dbReference type="ARBA" id="ARBA00006484"/>
    </source>
</evidence>
<dbReference type="STRING" id="500485.B6HLV6"/>